<evidence type="ECO:0000256" key="3">
    <source>
        <dbReference type="ARBA" id="ARBA00022840"/>
    </source>
</evidence>
<keyword evidence="5" id="KW-0548">Nucleotidyltransferase</keyword>
<dbReference type="InterPro" id="IPR000594">
    <property type="entry name" value="ThiF_NAD_FAD-bd"/>
</dbReference>
<dbReference type="GO" id="GO:0004792">
    <property type="term" value="F:thiosulfate-cyanide sulfurtransferase activity"/>
    <property type="evidence" value="ECO:0007669"/>
    <property type="project" value="TreeGrafter"/>
</dbReference>
<gene>
    <name evidence="5" type="ORF">AKJ61_00310</name>
</gene>
<comment type="caution">
    <text evidence="5">The sequence shown here is derived from an EMBL/GenBank/DDBJ whole genome shotgun (WGS) entry which is preliminary data.</text>
</comment>
<keyword evidence="2" id="KW-0547">Nucleotide-binding</keyword>
<dbReference type="GO" id="GO:0005829">
    <property type="term" value="C:cytosol"/>
    <property type="evidence" value="ECO:0007669"/>
    <property type="project" value="TreeGrafter"/>
</dbReference>
<dbReference type="InterPro" id="IPR035985">
    <property type="entry name" value="Ubiquitin-activating_enz"/>
</dbReference>
<evidence type="ECO:0000256" key="2">
    <source>
        <dbReference type="ARBA" id="ARBA00022741"/>
    </source>
</evidence>
<organism evidence="5 6">
    <name type="scientific">candidate division MSBL1 archaeon SCGC-AAA259B11</name>
    <dbReference type="NCBI Taxonomy" id="1698260"/>
    <lineage>
        <taxon>Archaea</taxon>
        <taxon>Methanobacteriati</taxon>
        <taxon>Methanobacteriota</taxon>
        <taxon>candidate division MSBL1</taxon>
    </lineage>
</organism>
<evidence type="ECO:0000259" key="4">
    <source>
        <dbReference type="Pfam" id="PF00899"/>
    </source>
</evidence>
<feature type="domain" description="THIF-type NAD/FAD binding fold" evidence="4">
    <location>
        <begin position="22"/>
        <end position="257"/>
    </location>
</feature>
<proteinExistence type="predicted"/>
<keyword evidence="6" id="KW-1185">Reference proteome</keyword>
<dbReference type="PANTHER" id="PTHR10953">
    <property type="entry name" value="UBIQUITIN-ACTIVATING ENZYME E1"/>
    <property type="match status" value="1"/>
</dbReference>
<dbReference type="SUPFAM" id="SSF69572">
    <property type="entry name" value="Activating enzymes of the ubiquitin-like proteins"/>
    <property type="match status" value="1"/>
</dbReference>
<keyword evidence="3" id="KW-0067">ATP-binding</keyword>
<evidence type="ECO:0000313" key="6">
    <source>
        <dbReference type="Proteomes" id="UP000070184"/>
    </source>
</evidence>
<sequence>MVAGGTPDEKFFGFDEEQIKRYSRQIVLPELGGRGQRKLLDSNVLIVGAGALGSPAALYLAGAGVGKIGIVDSDKVELSNLQRQIIHGIESIGKDKITSAKERISDTNPDVKVRTYKERLDKDNIFDILDAGWDIVLDASDNFPTKFLLNDACFMRDIPLSHAGILRFTGIVTTILPEKGPCYRCFTPEAPPPDSVPSCQEAGVLGAIPGVIGSIQATEVLKYLLDIETLLNGRFLIFDGKDMSFEEIKFSPRENCPLCGKNPKIEDLDQVDYGDTCQVSF</sequence>
<evidence type="ECO:0000256" key="1">
    <source>
        <dbReference type="ARBA" id="ARBA00022679"/>
    </source>
</evidence>
<dbReference type="GO" id="GO:0005524">
    <property type="term" value="F:ATP binding"/>
    <property type="evidence" value="ECO:0007669"/>
    <property type="project" value="UniProtKB-KW"/>
</dbReference>
<reference evidence="5 6" key="1">
    <citation type="journal article" date="2016" name="Sci. Rep.">
        <title>Metabolic traits of an uncultured archaeal lineage -MSBL1- from brine pools of the Red Sea.</title>
        <authorList>
            <person name="Mwirichia R."/>
            <person name="Alam I."/>
            <person name="Rashid M."/>
            <person name="Vinu M."/>
            <person name="Ba-Alawi W."/>
            <person name="Anthony Kamau A."/>
            <person name="Kamanda Ngugi D."/>
            <person name="Goker M."/>
            <person name="Klenk H.P."/>
            <person name="Bajic V."/>
            <person name="Stingl U."/>
        </authorList>
    </citation>
    <scope>NUCLEOTIDE SEQUENCE [LARGE SCALE GENOMIC DNA]</scope>
    <source>
        <strain evidence="5">SCGC-AAA259B11</strain>
    </source>
</reference>
<dbReference type="GO" id="GO:0008641">
    <property type="term" value="F:ubiquitin-like modifier activating enzyme activity"/>
    <property type="evidence" value="ECO:0007669"/>
    <property type="project" value="InterPro"/>
</dbReference>
<dbReference type="GO" id="GO:0008146">
    <property type="term" value="F:sulfotransferase activity"/>
    <property type="evidence" value="ECO:0007669"/>
    <property type="project" value="TreeGrafter"/>
</dbReference>
<dbReference type="EMBL" id="LHXK01000002">
    <property type="protein sequence ID" value="KXA90620.1"/>
    <property type="molecule type" value="Genomic_DNA"/>
</dbReference>
<name>A0A133U8V2_9EURY</name>
<dbReference type="PANTHER" id="PTHR10953:SF102">
    <property type="entry name" value="ADENYLYLTRANSFERASE AND SULFURTRANSFERASE MOCS3"/>
    <property type="match status" value="1"/>
</dbReference>
<dbReference type="InterPro" id="IPR045886">
    <property type="entry name" value="ThiF/MoeB/HesA"/>
</dbReference>
<evidence type="ECO:0000313" key="5">
    <source>
        <dbReference type="EMBL" id="KXA90620.1"/>
    </source>
</evidence>
<dbReference type="Pfam" id="PF00899">
    <property type="entry name" value="ThiF"/>
    <property type="match status" value="1"/>
</dbReference>
<dbReference type="AlphaFoldDB" id="A0A133U8V2"/>
<dbReference type="CDD" id="cd00757">
    <property type="entry name" value="ThiF_MoeB_HesA_family"/>
    <property type="match status" value="1"/>
</dbReference>
<dbReference type="Gene3D" id="3.40.50.720">
    <property type="entry name" value="NAD(P)-binding Rossmann-like Domain"/>
    <property type="match status" value="1"/>
</dbReference>
<accession>A0A133U8V2</accession>
<dbReference type="FunFam" id="3.40.50.720:FF:000033">
    <property type="entry name" value="Adenylyltransferase and sulfurtransferase MOCS3"/>
    <property type="match status" value="1"/>
</dbReference>
<dbReference type="Proteomes" id="UP000070184">
    <property type="component" value="Unassembled WGS sequence"/>
</dbReference>
<keyword evidence="1 5" id="KW-0808">Transferase</keyword>
<protein>
    <submittedName>
        <fullName evidence="5">Adenylyltransferase</fullName>
    </submittedName>
</protein>
<dbReference type="GO" id="GO:0016779">
    <property type="term" value="F:nucleotidyltransferase activity"/>
    <property type="evidence" value="ECO:0007669"/>
    <property type="project" value="UniProtKB-KW"/>
</dbReference>